<dbReference type="GO" id="GO:0003723">
    <property type="term" value="F:RNA binding"/>
    <property type="evidence" value="ECO:0007669"/>
    <property type="project" value="TreeGrafter"/>
</dbReference>
<name>A0A6A6XB15_9PLEO</name>
<dbReference type="EMBL" id="MU001928">
    <property type="protein sequence ID" value="KAF2793441.1"/>
    <property type="molecule type" value="Genomic_DNA"/>
</dbReference>
<dbReference type="AlphaFoldDB" id="A0A6A6XB15"/>
<evidence type="ECO:0000256" key="1">
    <source>
        <dbReference type="SAM" id="MobiDB-lite"/>
    </source>
</evidence>
<dbReference type="Proteomes" id="UP000799757">
    <property type="component" value="Unassembled WGS sequence"/>
</dbReference>
<dbReference type="OrthoDB" id="20507at2759"/>
<feature type="region of interest" description="Disordered" evidence="1">
    <location>
        <begin position="550"/>
        <end position="580"/>
    </location>
</feature>
<accession>A0A6A6XB15</accession>
<dbReference type="PROSITE" id="PS50174">
    <property type="entry name" value="G_PATCH"/>
    <property type="match status" value="1"/>
</dbReference>
<gene>
    <name evidence="3" type="ORF">K505DRAFT_325498</name>
</gene>
<feature type="region of interest" description="Disordered" evidence="1">
    <location>
        <begin position="484"/>
        <end position="511"/>
    </location>
</feature>
<dbReference type="PANTHER" id="PTHR13384:SF19">
    <property type="entry name" value="G PATCH DOMAIN-CONTAINING PROTEIN 1"/>
    <property type="match status" value="1"/>
</dbReference>
<dbReference type="GO" id="GO:0006397">
    <property type="term" value="P:mRNA processing"/>
    <property type="evidence" value="ECO:0007669"/>
    <property type="project" value="InterPro"/>
</dbReference>
<dbReference type="InterPro" id="IPR011666">
    <property type="entry name" value="DUF1604"/>
</dbReference>
<organism evidence="3 4">
    <name type="scientific">Melanomma pulvis-pyrius CBS 109.77</name>
    <dbReference type="NCBI Taxonomy" id="1314802"/>
    <lineage>
        <taxon>Eukaryota</taxon>
        <taxon>Fungi</taxon>
        <taxon>Dikarya</taxon>
        <taxon>Ascomycota</taxon>
        <taxon>Pezizomycotina</taxon>
        <taxon>Dothideomycetes</taxon>
        <taxon>Pleosporomycetidae</taxon>
        <taxon>Pleosporales</taxon>
        <taxon>Melanommataceae</taxon>
        <taxon>Melanomma</taxon>
    </lineage>
</organism>
<protein>
    <recommendedName>
        <fullName evidence="2">G-patch domain-containing protein</fullName>
    </recommendedName>
</protein>
<dbReference type="PANTHER" id="PTHR13384">
    <property type="entry name" value="G PATCH DOMAIN-CONTAINING PROTEIN 1"/>
    <property type="match status" value="1"/>
</dbReference>
<feature type="region of interest" description="Disordered" evidence="1">
    <location>
        <begin position="162"/>
        <end position="201"/>
    </location>
</feature>
<feature type="region of interest" description="Disordered" evidence="1">
    <location>
        <begin position="32"/>
        <end position="51"/>
    </location>
</feature>
<evidence type="ECO:0000313" key="4">
    <source>
        <dbReference type="Proteomes" id="UP000799757"/>
    </source>
</evidence>
<feature type="compositionally biased region" description="Basic and acidic residues" evidence="1">
    <location>
        <begin position="565"/>
        <end position="580"/>
    </location>
</feature>
<dbReference type="Pfam" id="PF07713">
    <property type="entry name" value="DUF1604"/>
    <property type="match status" value="1"/>
</dbReference>
<proteinExistence type="predicted"/>
<feature type="compositionally biased region" description="Low complexity" evidence="1">
    <location>
        <begin position="484"/>
        <end position="494"/>
    </location>
</feature>
<feature type="domain" description="G-patch" evidence="2">
    <location>
        <begin position="97"/>
        <end position="167"/>
    </location>
</feature>
<dbReference type="GO" id="GO:0005634">
    <property type="term" value="C:nucleus"/>
    <property type="evidence" value="ECO:0007669"/>
    <property type="project" value="TreeGrafter"/>
</dbReference>
<keyword evidence="4" id="KW-1185">Reference proteome</keyword>
<evidence type="ECO:0000313" key="3">
    <source>
        <dbReference type="EMBL" id="KAF2793441.1"/>
    </source>
</evidence>
<reference evidence="3" key="1">
    <citation type="journal article" date="2020" name="Stud. Mycol.">
        <title>101 Dothideomycetes genomes: a test case for predicting lifestyles and emergence of pathogens.</title>
        <authorList>
            <person name="Haridas S."/>
            <person name="Albert R."/>
            <person name="Binder M."/>
            <person name="Bloem J."/>
            <person name="Labutti K."/>
            <person name="Salamov A."/>
            <person name="Andreopoulos B."/>
            <person name="Baker S."/>
            <person name="Barry K."/>
            <person name="Bills G."/>
            <person name="Bluhm B."/>
            <person name="Cannon C."/>
            <person name="Castanera R."/>
            <person name="Culley D."/>
            <person name="Daum C."/>
            <person name="Ezra D."/>
            <person name="Gonzalez J."/>
            <person name="Henrissat B."/>
            <person name="Kuo A."/>
            <person name="Liang C."/>
            <person name="Lipzen A."/>
            <person name="Lutzoni F."/>
            <person name="Magnuson J."/>
            <person name="Mondo S."/>
            <person name="Nolan M."/>
            <person name="Ohm R."/>
            <person name="Pangilinan J."/>
            <person name="Park H.-J."/>
            <person name="Ramirez L."/>
            <person name="Alfaro M."/>
            <person name="Sun H."/>
            <person name="Tritt A."/>
            <person name="Yoshinaga Y."/>
            <person name="Zwiers L.-H."/>
            <person name="Turgeon B."/>
            <person name="Goodwin S."/>
            <person name="Spatafora J."/>
            <person name="Crous P."/>
            <person name="Grigoriev I."/>
        </authorList>
    </citation>
    <scope>NUCLEOTIDE SEQUENCE</scope>
    <source>
        <strain evidence="3">CBS 109.77</strain>
    </source>
</reference>
<feature type="compositionally biased region" description="Polar residues" evidence="1">
    <location>
        <begin position="370"/>
        <end position="389"/>
    </location>
</feature>
<feature type="region of interest" description="Disordered" evidence="1">
    <location>
        <begin position="370"/>
        <end position="392"/>
    </location>
</feature>
<dbReference type="Pfam" id="PF26093">
    <property type="entry name" value="HTH_TGH"/>
    <property type="match status" value="1"/>
</dbReference>
<dbReference type="InterPro" id="IPR000467">
    <property type="entry name" value="G_patch_dom"/>
</dbReference>
<sequence length="643" mass="70013">MHARRLSSLLDSPSYFNTVGSKEGWAPKAFVSSRSNRNKDQSNAAAQRPEDFMDEEDLVQAAETRLLETADSVAAIGIAGNAGRTNDGFFGLFVTEEETMGVKVVQQMGWRRDQGVGRKVRRYASLDDGTATSKDASSQHLFAPKDARSMPSAREEIHRKGLGYQSEARLGRAEQDDTDPGPSLAFSFLEPRNSQASKKVAPKKSSFGVGILNDTGSDDDDPYELGPKITFNKTLGKEKKVKKPSKFVKPTVAEKLVYVPKKAMKPSTSLSRTFQDQHLSLKGFILAIRTTDSSKPKYPPPQIPQGWKSSKTIATEPGVQDFQSVADAAKSSTLDATARASLLGETPLPSRSIFDFIPKEARDRLATLTGNSHLPQGLGQSVPNGNQLSDKAPPPKDLWSFVPVLDKTTAAGALAKGATGWMPYAEDPKKRARYIGFLELRAGSKQDLPERGSDMSVSDWAKELGEFAHAAQVFKPTSGIMASRFTSSKSSSQSGVENGPPGENLLRHPTTKIEDPADQAAKMGMYGPLTRSNLPFHPTRLLCKRFNVEPPPDNPHSADFSPGDFDTKAKTEEAVSKSDLDKMMREVSTRGPATQRPAWMAYDSVPAQATEHATVDVEANEALSKERASEDVFKAIFGDDDEE</sequence>
<evidence type="ECO:0000259" key="2">
    <source>
        <dbReference type="PROSITE" id="PS50174"/>
    </source>
</evidence>